<evidence type="ECO:0000256" key="4">
    <source>
        <dbReference type="ARBA" id="ARBA00022737"/>
    </source>
</evidence>
<name>A0ABN7S4Z0_OIKDI</name>
<keyword evidence="4" id="KW-0677">Repeat</keyword>
<keyword evidence="3" id="KW-0963">Cytoplasm</keyword>
<organism evidence="7 8">
    <name type="scientific">Oikopleura dioica</name>
    <name type="common">Tunicate</name>
    <dbReference type="NCBI Taxonomy" id="34765"/>
    <lineage>
        <taxon>Eukaryota</taxon>
        <taxon>Metazoa</taxon>
        <taxon>Chordata</taxon>
        <taxon>Tunicata</taxon>
        <taxon>Appendicularia</taxon>
        <taxon>Copelata</taxon>
        <taxon>Oikopleuridae</taxon>
        <taxon>Oikopleura</taxon>
    </lineage>
</organism>
<dbReference type="Gene3D" id="1.25.10.10">
    <property type="entry name" value="Leucine-rich Repeat Variant"/>
    <property type="match status" value="1"/>
</dbReference>
<dbReference type="InterPro" id="IPR016024">
    <property type="entry name" value="ARM-type_fold"/>
</dbReference>
<evidence type="ECO:0000256" key="3">
    <source>
        <dbReference type="ARBA" id="ARBA00022490"/>
    </source>
</evidence>
<dbReference type="InterPro" id="IPR011989">
    <property type="entry name" value="ARM-like"/>
</dbReference>
<dbReference type="SMART" id="SM00913">
    <property type="entry name" value="IBN_N"/>
    <property type="match status" value="1"/>
</dbReference>
<evidence type="ECO:0000256" key="2">
    <source>
        <dbReference type="ARBA" id="ARBA00022448"/>
    </source>
</evidence>
<feature type="domain" description="Importin N-terminal" evidence="6">
    <location>
        <begin position="21"/>
        <end position="101"/>
    </location>
</feature>
<comment type="subcellular location">
    <subcellularLocation>
        <location evidence="1">Cytoplasm</location>
    </subcellularLocation>
</comment>
<evidence type="ECO:0000313" key="8">
    <source>
        <dbReference type="Proteomes" id="UP001158576"/>
    </source>
</evidence>
<dbReference type="InterPro" id="IPR058584">
    <property type="entry name" value="IMB1_TNPO1-like_TPR"/>
</dbReference>
<dbReference type="Proteomes" id="UP001158576">
    <property type="component" value="Chromosome PAR"/>
</dbReference>
<dbReference type="SUPFAM" id="SSF48371">
    <property type="entry name" value="ARM repeat"/>
    <property type="match status" value="1"/>
</dbReference>
<dbReference type="Pfam" id="PF13513">
    <property type="entry name" value="HEAT_EZ"/>
    <property type="match status" value="1"/>
</dbReference>
<keyword evidence="8" id="KW-1185">Reference proteome</keyword>
<evidence type="ECO:0000256" key="1">
    <source>
        <dbReference type="ARBA" id="ARBA00004496"/>
    </source>
</evidence>
<accession>A0ABN7S4Z0</accession>
<dbReference type="Pfam" id="PF03810">
    <property type="entry name" value="IBN_N"/>
    <property type="match status" value="1"/>
</dbReference>
<evidence type="ECO:0000259" key="6">
    <source>
        <dbReference type="PROSITE" id="PS50166"/>
    </source>
</evidence>
<dbReference type="InterPro" id="IPR040122">
    <property type="entry name" value="Importin_beta"/>
</dbReference>
<dbReference type="EMBL" id="OU015568">
    <property type="protein sequence ID" value="CAG5088464.1"/>
    <property type="molecule type" value="Genomic_DNA"/>
</dbReference>
<evidence type="ECO:0000256" key="5">
    <source>
        <dbReference type="ARBA" id="ARBA00022927"/>
    </source>
</evidence>
<dbReference type="PANTHER" id="PTHR10527">
    <property type="entry name" value="IMPORTIN BETA"/>
    <property type="match status" value="1"/>
</dbReference>
<reference evidence="7 8" key="1">
    <citation type="submission" date="2021-04" db="EMBL/GenBank/DDBJ databases">
        <authorList>
            <person name="Bliznina A."/>
        </authorList>
    </citation>
    <scope>NUCLEOTIDE SEQUENCE [LARGE SCALE GENOMIC DNA]</scope>
</reference>
<dbReference type="Pfam" id="PF25574">
    <property type="entry name" value="TPR_IMB1"/>
    <property type="match status" value="1"/>
</dbReference>
<evidence type="ECO:0000313" key="7">
    <source>
        <dbReference type="EMBL" id="CAG5088464.1"/>
    </source>
</evidence>
<proteinExistence type="predicted"/>
<dbReference type="PROSITE" id="PS50166">
    <property type="entry name" value="IMPORTIN_B_NT"/>
    <property type="match status" value="1"/>
</dbReference>
<protein>
    <submittedName>
        <fullName evidence="7">Oidioi.mRNA.OKI2018_I69.PAR.g11853.t1.cds</fullName>
    </submittedName>
</protein>
<gene>
    <name evidence="7" type="ORF">OKIOD_LOCUS3411</name>
</gene>
<keyword evidence="2" id="KW-0813">Transport</keyword>
<dbReference type="InterPro" id="IPR001494">
    <property type="entry name" value="Importin-beta_N"/>
</dbReference>
<sequence length="893" mass="99286">MAAQLLEILKKTTDAVHCREAQTQLEQAAKSNLPEFLVQLSVVLANPQNDELCRFQAALQLKNHLVSNNNQTKMEYQQRWLMIDKNLRDQVKTNSFNALGSETRRPSSIPQVIAAIAGAELPHGHWGEVIQALATNATDEKAACRFERTKEASIEAIGYICSDVKPELLSSQSNLILTSICSGLLANQNQYIRQAAITALFNSLEFVKNNFEVDNERNHIMQVVCNQTVKDPNNSDNDVTIRTRALECLVKIAMLYYEHIQNYMQDIFKITISSMDLSQPEQIILQAIEFWSTICDEEMDLTLEAEEARESGQEPTRLSQNYADGALPHLCPKLTVLLTQQDDDTNTDEWSPSKAAGVCLMNLANSCGNNILPQVMDFIGSNFENPKWQNREAALMCFGSILEGPAVENLKPAIDQAFPIIVKAMTDPSAAVRDTAAWFVGRVCDIVPEAVLNPKIFEHVLQAMVNGLGDEPRVAQNICWAFSSLSDAAYDHAQNQLGTEDTPTTYCMSRFFGGIIEKLLATTNRQDGNQENLRNAAYEAIMELMKNAPDDCYDIVLKTTEEVMTRIQNLFAMENGIDSSMMSQYHDMQGLLCATLTAIIRKVKPEHMNELSDKCMEYLLKMLAKSNGVGSVQEDALGAVGTLIEVVGKGFEKYMPHFKPYLIVSLENHAEIAVCIAAVGVVTDLCRAMGKDFKNYFEEIMTKMYNALISASIDRSVKPQIVAAIGDSALAIGPDFSQYLAPVMEALQQAASFEVDANDYEMLDYQTDLREACLDAFTGIIQGLKGDDENSNPQASQVRALEQYLPFIFEFLCKIAENTDEMTDSLLKNACGLIGDISMVFGSTIPQNQLMQAFSAQGVQSLLQLGNRSRVDRTKRLAGWAIRQIRKIERGQA</sequence>
<keyword evidence="5" id="KW-0653">Protein transport</keyword>